<dbReference type="PROSITE" id="PS01124">
    <property type="entry name" value="HTH_ARAC_FAMILY_2"/>
    <property type="match status" value="1"/>
</dbReference>
<dbReference type="Pfam" id="PF07494">
    <property type="entry name" value="Reg_prop"/>
    <property type="match status" value="2"/>
</dbReference>
<dbReference type="InterPro" id="IPR009057">
    <property type="entry name" value="Homeodomain-like_sf"/>
</dbReference>
<comment type="caution">
    <text evidence="9">The sequence shown here is derived from an EMBL/GenBank/DDBJ whole genome shotgun (WGS) entry which is preliminary data.</text>
</comment>
<dbReference type="Pfam" id="PF02518">
    <property type="entry name" value="HATPase_c"/>
    <property type="match status" value="1"/>
</dbReference>
<dbReference type="InterPro" id="IPR004358">
    <property type="entry name" value="Sig_transdc_His_kin-like_C"/>
</dbReference>
<dbReference type="InterPro" id="IPR001789">
    <property type="entry name" value="Sig_transdc_resp-reg_receiver"/>
</dbReference>
<dbReference type="InterPro" id="IPR018060">
    <property type="entry name" value="HTH_AraC"/>
</dbReference>
<dbReference type="InterPro" id="IPR036890">
    <property type="entry name" value="HATPase_C_sf"/>
</dbReference>
<evidence type="ECO:0000256" key="1">
    <source>
        <dbReference type="ARBA" id="ARBA00022553"/>
    </source>
</evidence>
<dbReference type="Gene3D" id="3.40.50.2300">
    <property type="match status" value="1"/>
</dbReference>
<accession>A0A644VPB9</accession>
<feature type="compositionally biased region" description="Basic and acidic residues" evidence="5">
    <location>
        <begin position="1132"/>
        <end position="1143"/>
    </location>
</feature>
<dbReference type="InterPro" id="IPR013783">
    <property type="entry name" value="Ig-like_fold"/>
</dbReference>
<reference evidence="9" key="1">
    <citation type="submission" date="2019-08" db="EMBL/GenBank/DDBJ databases">
        <authorList>
            <person name="Kucharzyk K."/>
            <person name="Murdoch R.W."/>
            <person name="Higgins S."/>
            <person name="Loffler F."/>
        </authorList>
    </citation>
    <scope>NUCLEOTIDE SEQUENCE</scope>
</reference>
<evidence type="ECO:0000259" key="8">
    <source>
        <dbReference type="PROSITE" id="PS50110"/>
    </source>
</evidence>
<dbReference type="GO" id="GO:0003700">
    <property type="term" value="F:DNA-binding transcription factor activity"/>
    <property type="evidence" value="ECO:0007669"/>
    <property type="project" value="InterPro"/>
</dbReference>
<dbReference type="SUPFAM" id="SSF63829">
    <property type="entry name" value="Calcium-dependent phosphotriesterase"/>
    <property type="match status" value="2"/>
</dbReference>
<dbReference type="Gene3D" id="2.60.40.10">
    <property type="entry name" value="Immunoglobulins"/>
    <property type="match status" value="1"/>
</dbReference>
<keyword evidence="9" id="KW-0418">Kinase</keyword>
<evidence type="ECO:0000259" key="7">
    <source>
        <dbReference type="PROSITE" id="PS50109"/>
    </source>
</evidence>
<evidence type="ECO:0000256" key="5">
    <source>
        <dbReference type="SAM" id="MobiDB-lite"/>
    </source>
</evidence>
<dbReference type="SMART" id="SM00342">
    <property type="entry name" value="HTH_ARAC"/>
    <property type="match status" value="1"/>
</dbReference>
<dbReference type="Pfam" id="PF07495">
    <property type="entry name" value="Y_Y_Y"/>
    <property type="match status" value="1"/>
</dbReference>
<keyword evidence="1" id="KW-0597">Phosphoprotein</keyword>
<dbReference type="CDD" id="cd17574">
    <property type="entry name" value="REC_OmpR"/>
    <property type="match status" value="1"/>
</dbReference>
<evidence type="ECO:0000256" key="2">
    <source>
        <dbReference type="ARBA" id="ARBA00023015"/>
    </source>
</evidence>
<dbReference type="InterPro" id="IPR011110">
    <property type="entry name" value="Reg_prop"/>
</dbReference>
<proteinExistence type="predicted"/>
<dbReference type="Pfam" id="PF00512">
    <property type="entry name" value="HisKA"/>
    <property type="match status" value="1"/>
</dbReference>
<dbReference type="SUPFAM" id="SSF46689">
    <property type="entry name" value="Homeodomain-like"/>
    <property type="match status" value="1"/>
</dbReference>
<dbReference type="InterPro" id="IPR011123">
    <property type="entry name" value="Y_Y_Y"/>
</dbReference>
<dbReference type="SMART" id="SM00448">
    <property type="entry name" value="REC"/>
    <property type="match status" value="1"/>
</dbReference>
<dbReference type="Gene3D" id="2.130.10.10">
    <property type="entry name" value="YVTN repeat-like/Quinoprotein amine dehydrogenase"/>
    <property type="match status" value="3"/>
</dbReference>
<dbReference type="EC" id="2.7.13.3" evidence="9"/>
<dbReference type="Gene3D" id="1.10.10.60">
    <property type="entry name" value="Homeodomain-like"/>
    <property type="match status" value="1"/>
</dbReference>
<dbReference type="SUPFAM" id="SSF47384">
    <property type="entry name" value="Homodimeric domain of signal transducing histidine kinase"/>
    <property type="match status" value="1"/>
</dbReference>
<dbReference type="PANTHER" id="PTHR43547">
    <property type="entry name" value="TWO-COMPONENT HISTIDINE KINASE"/>
    <property type="match status" value="1"/>
</dbReference>
<dbReference type="Gene3D" id="3.30.565.10">
    <property type="entry name" value="Histidine kinase-like ATPase, C-terminal domain"/>
    <property type="match status" value="1"/>
</dbReference>
<dbReference type="SMART" id="SM00387">
    <property type="entry name" value="HATPase_c"/>
    <property type="match status" value="1"/>
</dbReference>
<evidence type="ECO:0000259" key="6">
    <source>
        <dbReference type="PROSITE" id="PS01124"/>
    </source>
</evidence>
<dbReference type="InterPro" id="IPR003594">
    <property type="entry name" value="HATPase_dom"/>
</dbReference>
<keyword evidence="3" id="KW-0238">DNA-binding</keyword>
<dbReference type="PROSITE" id="PS50109">
    <property type="entry name" value="HIS_KIN"/>
    <property type="match status" value="1"/>
</dbReference>
<dbReference type="Pfam" id="PF00072">
    <property type="entry name" value="Response_reg"/>
    <property type="match status" value="1"/>
</dbReference>
<dbReference type="Gene3D" id="1.10.287.130">
    <property type="match status" value="1"/>
</dbReference>
<name>A0A644VPB9_9ZZZZ</name>
<evidence type="ECO:0000256" key="4">
    <source>
        <dbReference type="ARBA" id="ARBA00023163"/>
    </source>
</evidence>
<dbReference type="FunFam" id="2.60.40.10:FF:000791">
    <property type="entry name" value="Two-component system sensor histidine kinase/response regulator"/>
    <property type="match status" value="1"/>
</dbReference>
<evidence type="ECO:0000313" key="9">
    <source>
        <dbReference type="EMBL" id="MPL93228.1"/>
    </source>
</evidence>
<dbReference type="PROSITE" id="PS50110">
    <property type="entry name" value="RESPONSE_REGULATORY"/>
    <property type="match status" value="1"/>
</dbReference>
<gene>
    <name evidence="9" type="primary">rcsC_96</name>
    <name evidence="9" type="ORF">SDC9_39354</name>
</gene>
<evidence type="ECO:0000256" key="3">
    <source>
        <dbReference type="ARBA" id="ARBA00023125"/>
    </source>
</evidence>
<dbReference type="Pfam" id="PF12833">
    <property type="entry name" value="HTH_18"/>
    <property type="match status" value="1"/>
</dbReference>
<organism evidence="9">
    <name type="scientific">bioreactor metagenome</name>
    <dbReference type="NCBI Taxonomy" id="1076179"/>
    <lineage>
        <taxon>unclassified sequences</taxon>
        <taxon>metagenomes</taxon>
        <taxon>ecological metagenomes</taxon>
    </lineage>
</organism>
<dbReference type="FunFam" id="1.10.287.130:FF:000045">
    <property type="entry name" value="Two-component system sensor histidine kinase/response regulator"/>
    <property type="match status" value="1"/>
</dbReference>
<dbReference type="GO" id="GO:0000155">
    <property type="term" value="F:phosphorelay sensor kinase activity"/>
    <property type="evidence" value="ECO:0007669"/>
    <property type="project" value="InterPro"/>
</dbReference>
<dbReference type="InterPro" id="IPR003661">
    <property type="entry name" value="HisK_dim/P_dom"/>
</dbReference>
<dbReference type="PROSITE" id="PS00041">
    <property type="entry name" value="HTH_ARAC_FAMILY_1"/>
    <property type="match status" value="1"/>
</dbReference>
<feature type="domain" description="Histidine kinase" evidence="7">
    <location>
        <begin position="851"/>
        <end position="1087"/>
    </location>
</feature>
<feature type="domain" description="HTH araC/xylS-type" evidence="6">
    <location>
        <begin position="1293"/>
        <end position="1392"/>
    </location>
</feature>
<dbReference type="InterPro" id="IPR036097">
    <property type="entry name" value="HisK_dim/P_sf"/>
</dbReference>
<dbReference type="PANTHER" id="PTHR43547:SF2">
    <property type="entry name" value="HYBRID SIGNAL TRANSDUCTION HISTIDINE KINASE C"/>
    <property type="match status" value="1"/>
</dbReference>
<feature type="domain" description="Response regulatory" evidence="8">
    <location>
        <begin position="1145"/>
        <end position="1260"/>
    </location>
</feature>
<dbReference type="InterPro" id="IPR018062">
    <property type="entry name" value="HTH_AraC-typ_CS"/>
</dbReference>
<sequence>MLIFASEQTNRTMLIADYPYRKNTFVAHLWLLLFICIFSSCRPSEPETGQGYSAGAESPVITNDISNQQIKAFAEDAQGYIWVGTFRGLNRYNVHEYHQYFCTDDSSGLPDNQITDLLLDSKGRMWVATVNGVCIYTDKDNFQRIPFDHENKNIHQLMENREGHILMATEQQLFVYNSDRNRLDCVLTDLDPQHTFNTECHIDNENNLWVVNYSSLRRYNASTMELLDSVATKSYPYHSFMHGDELWLTGNQTLSIFDTRNRQYRPVPEAIARHPQLASAEIDYIHPYGSHALLLNTTKYGMFCYNYKEGTVTHQSEDGFPFEVPRFKINQLFTDSQQNLWIGSVDQGYTVCYNYKERFNNNNYLRSRFENKSVVSIAVSKEQDLWISTLMDGLFVYNMRNQKMESIDLDRLLPQASKKAVHVNQLLVDHSDAIWMTVTDNMVLKCRYVNGRLEVESRFQVFLPMSITQDEHKTIWIGTATPYVYALKQGDTQFRTIQAFDTRFTFIPGLLPLRNGNLLVAAFYQPMKLIDRESDEISRLEVTDEDMKGSIQRSVFIPTALHEDSRGDIWIGTVSNGLLCYTPSTGKMRPVLGSPCLDISSIEEDEQGHLWVSTLYGLGKYDRSVGTFTNYFAADGIGGNQFYDRASCRLPDGTMLFGGTHGLTFFNPLDVPAKRHVPLLFEDLKVHNRLIHPNEANCIDKHLSYRPDIRLSHDQNGFSISFTALDYCEFERVHYHYMLEGFDHYWVDARNNREAYYANLPAGTYTFRVKITNNDKSIVDTESSIRVIVKPAPWNTWWAYTIYLMCAAAVVLLFLRALLRIKAEREAAHLAKLEKEQEQRVNQMNMSFFANVSHEFRTPLTMISAPIMQLCNAPDITGENKNLLCIVQRSVTRMLRLVNQLMDFNKLENDSLKLKVARMDIIATLQRQVDVFSLSARDKGIILNTCGMEDTFLMWMDEDNVDKVFANLMSNALKFTPEGGSIQVTFDLINQQEAASLFTLNESAKDMQYVKICVANTGKSIPEDQLEKIFERYYQVANQTEGYYNWGTGIGLYYARCLVKLHHGHIKASVPDEGGGAVFTFILPVNDCAYTEDERVSRQTRQSDIFPLDDEYESDRSDNHKLSDLQELGYSDTDKQPKGTEERKNILVVDDDTEVVHYLKTLLSPHYRVICRFNVDSALKAMQEEAPDLILSDVVMPDKDGYSLCREVKDNLQLCHIPVILVTAKATLANQVEGLNIGADAYVTKPFDPGYLLALINSQLKNRDKVRNILSRSTQTDKMDENILSPQDNAFMTDLYHLMENELSNPELDVVRMTELMHISRTKFYYKVKGLTGVNPSVFFKTYKLNRAAELINEGKYTVSEIADMTGFSTLSHFSASFKKHFGTSPSDYHKS</sequence>
<dbReference type="PRINTS" id="PR00344">
    <property type="entry name" value="BCTRLSENSOR"/>
</dbReference>
<dbReference type="InterPro" id="IPR015943">
    <property type="entry name" value="WD40/YVTN_repeat-like_dom_sf"/>
</dbReference>
<keyword evidence="2" id="KW-0805">Transcription regulation</keyword>
<protein>
    <submittedName>
        <fullName evidence="9">Sensor histidine kinase RcsC</fullName>
        <ecNumber evidence="9">2.7.13.3</ecNumber>
    </submittedName>
</protein>
<dbReference type="SUPFAM" id="SSF52172">
    <property type="entry name" value="CheY-like"/>
    <property type="match status" value="1"/>
</dbReference>
<keyword evidence="9" id="KW-0808">Transferase</keyword>
<dbReference type="SMART" id="SM00388">
    <property type="entry name" value="HisKA"/>
    <property type="match status" value="1"/>
</dbReference>
<dbReference type="SUPFAM" id="SSF55874">
    <property type="entry name" value="ATPase domain of HSP90 chaperone/DNA topoisomerase II/histidine kinase"/>
    <property type="match status" value="1"/>
</dbReference>
<dbReference type="EMBL" id="VSSQ01000385">
    <property type="protein sequence ID" value="MPL93228.1"/>
    <property type="molecule type" value="Genomic_DNA"/>
</dbReference>
<dbReference type="CDD" id="cd00082">
    <property type="entry name" value="HisKA"/>
    <property type="match status" value="1"/>
</dbReference>
<dbReference type="GO" id="GO:0043565">
    <property type="term" value="F:sequence-specific DNA binding"/>
    <property type="evidence" value="ECO:0007669"/>
    <property type="project" value="InterPro"/>
</dbReference>
<keyword evidence="4" id="KW-0804">Transcription</keyword>
<dbReference type="InterPro" id="IPR005467">
    <property type="entry name" value="His_kinase_dom"/>
</dbReference>
<dbReference type="InterPro" id="IPR011006">
    <property type="entry name" value="CheY-like_superfamily"/>
</dbReference>
<feature type="region of interest" description="Disordered" evidence="5">
    <location>
        <begin position="1123"/>
        <end position="1143"/>
    </location>
</feature>